<dbReference type="AlphaFoldDB" id="A0A1S3D647"/>
<dbReference type="SUPFAM" id="SSF68906">
    <property type="entry name" value="SAP domain"/>
    <property type="match status" value="1"/>
</dbReference>
<dbReference type="InterPro" id="IPR003034">
    <property type="entry name" value="SAP_dom"/>
</dbReference>
<feature type="region of interest" description="Disordered" evidence="3">
    <location>
        <begin position="40"/>
        <end position="155"/>
    </location>
</feature>
<dbReference type="GO" id="GO:0005634">
    <property type="term" value="C:nucleus"/>
    <property type="evidence" value="ECO:0007669"/>
    <property type="project" value="TreeGrafter"/>
</dbReference>
<name>A0A1S3D647_DIACI</name>
<evidence type="ECO:0000259" key="4">
    <source>
        <dbReference type="PROSITE" id="PS50800"/>
    </source>
</evidence>
<proteinExistence type="inferred from homology"/>
<dbReference type="Pfam" id="PF02037">
    <property type="entry name" value="SAP"/>
    <property type="match status" value="1"/>
</dbReference>
<sequence>MSDDISKFKVADLKRELKARNLSSTGNKQELVDRLQEALNSSGSVTLKSPVSNSDAESEDDEIDGNDDTVADILPDDLDEDKILNSPSDIPTSTTSATNLLKRKSDNQVSSSSESLSQPKRISLSQHSKISFEDNGKENNSSSTLTKPPTPESAINTDRKVIKLSGLSVQERLEMRAKKFNVGLPAEAKLEARAERFGLSSTTGSTASVKLEARAERFGLTSSTVSADSELLKKRAERFGMISTTPSTPTASSPALSATEIEAKKKARAERFGLHTSTAAPTTIKTSSALTEDVLVKRPQRTRIVI</sequence>
<keyword evidence="6" id="KW-0687">Ribonucleoprotein</keyword>
<dbReference type="GO" id="GO:1990904">
    <property type="term" value="C:ribonucleoprotein complex"/>
    <property type="evidence" value="ECO:0007669"/>
    <property type="project" value="UniProtKB-KW"/>
</dbReference>
<organism evidence="5 6">
    <name type="scientific">Diaphorina citri</name>
    <name type="common">Asian citrus psyllid</name>
    <dbReference type="NCBI Taxonomy" id="121845"/>
    <lineage>
        <taxon>Eukaryota</taxon>
        <taxon>Metazoa</taxon>
        <taxon>Ecdysozoa</taxon>
        <taxon>Arthropoda</taxon>
        <taxon>Hexapoda</taxon>
        <taxon>Insecta</taxon>
        <taxon>Pterygota</taxon>
        <taxon>Neoptera</taxon>
        <taxon>Paraneoptera</taxon>
        <taxon>Hemiptera</taxon>
        <taxon>Sternorrhyncha</taxon>
        <taxon>Psylloidea</taxon>
        <taxon>Psyllidae</taxon>
        <taxon>Diaphorininae</taxon>
        <taxon>Diaphorina</taxon>
    </lineage>
</organism>
<dbReference type="SMART" id="SM00513">
    <property type="entry name" value="SAP"/>
    <property type="match status" value="1"/>
</dbReference>
<keyword evidence="1" id="KW-0597">Phosphoprotein</keyword>
<dbReference type="OrthoDB" id="5837849at2759"/>
<reference evidence="6" key="1">
    <citation type="submission" date="2025-08" db="UniProtKB">
        <authorList>
            <consortium name="RefSeq"/>
        </authorList>
    </citation>
    <scope>IDENTIFICATION</scope>
</reference>
<feature type="compositionally biased region" description="Polar residues" evidence="3">
    <location>
        <begin position="138"/>
        <end position="147"/>
    </location>
</feature>
<evidence type="ECO:0000313" key="5">
    <source>
        <dbReference type="Proteomes" id="UP000079169"/>
    </source>
</evidence>
<dbReference type="Gene3D" id="1.10.720.30">
    <property type="entry name" value="SAP domain"/>
    <property type="match status" value="1"/>
</dbReference>
<dbReference type="InterPro" id="IPR036361">
    <property type="entry name" value="SAP_dom_sf"/>
</dbReference>
<dbReference type="RefSeq" id="XP_008475226.1">
    <property type="nucleotide sequence ID" value="XM_008477004.3"/>
</dbReference>
<keyword evidence="5" id="KW-1185">Reference proteome</keyword>
<accession>A0A1S3D647</accession>
<feature type="compositionally biased region" description="Polar residues" evidence="3">
    <location>
        <begin position="118"/>
        <end position="129"/>
    </location>
</feature>
<dbReference type="InterPro" id="IPR052240">
    <property type="entry name" value="SAP_domain_ribonucleoprotein"/>
</dbReference>
<gene>
    <name evidence="6" type="primary">LOC103512243</name>
</gene>
<dbReference type="PANTHER" id="PTHR46551">
    <property type="entry name" value="SAP DOMAIN-CONTAINING RIBONUCLEOPROTEIN"/>
    <property type="match status" value="1"/>
</dbReference>
<evidence type="ECO:0000256" key="1">
    <source>
        <dbReference type="ARBA" id="ARBA00022553"/>
    </source>
</evidence>
<evidence type="ECO:0000256" key="3">
    <source>
        <dbReference type="SAM" id="MobiDB-lite"/>
    </source>
</evidence>
<dbReference type="OMA" id="ETPTKKH"/>
<evidence type="ECO:0000256" key="2">
    <source>
        <dbReference type="ARBA" id="ARBA00046328"/>
    </source>
</evidence>
<dbReference type="PANTHER" id="PTHR46551:SF1">
    <property type="entry name" value="SAP DOMAIN-CONTAINING RIBONUCLEOPROTEIN"/>
    <property type="match status" value="1"/>
</dbReference>
<feature type="compositionally biased region" description="Polar residues" evidence="3">
    <location>
        <begin position="85"/>
        <end position="99"/>
    </location>
</feature>
<evidence type="ECO:0000313" key="6">
    <source>
        <dbReference type="RefSeq" id="XP_008475226.1"/>
    </source>
</evidence>
<dbReference type="PROSITE" id="PS50800">
    <property type="entry name" value="SAP"/>
    <property type="match status" value="1"/>
</dbReference>
<feature type="domain" description="SAP" evidence="4">
    <location>
        <begin position="5"/>
        <end position="39"/>
    </location>
</feature>
<comment type="similarity">
    <text evidence="2">Belongs to the SAP domain-containing ribonucleoprotein family.</text>
</comment>
<dbReference type="Proteomes" id="UP000079169">
    <property type="component" value="Unplaced"/>
</dbReference>
<feature type="compositionally biased region" description="Polar residues" evidence="3">
    <location>
        <begin position="40"/>
        <end position="55"/>
    </location>
</feature>
<dbReference type="GeneID" id="103512243"/>
<dbReference type="GO" id="GO:0016973">
    <property type="term" value="P:poly(A)+ mRNA export from nucleus"/>
    <property type="evidence" value="ECO:0007669"/>
    <property type="project" value="TreeGrafter"/>
</dbReference>
<feature type="compositionally biased region" description="Acidic residues" evidence="3">
    <location>
        <begin position="56"/>
        <end position="80"/>
    </location>
</feature>
<protein>
    <submittedName>
        <fullName evidence="6">SAP domain-containing ribonucleoprotein isoform X2</fullName>
    </submittedName>
</protein>